<dbReference type="InterPro" id="IPR027417">
    <property type="entry name" value="P-loop_NTPase"/>
</dbReference>
<dbReference type="InterPro" id="IPR045063">
    <property type="entry name" value="Dynamin_N"/>
</dbReference>
<gene>
    <name evidence="5" type="ORF">SDRG_15960</name>
</gene>
<dbReference type="GO" id="GO:0003924">
    <property type="term" value="F:GTPase activity"/>
    <property type="evidence" value="ECO:0007669"/>
    <property type="project" value="InterPro"/>
</dbReference>
<evidence type="ECO:0008006" key="7">
    <source>
        <dbReference type="Google" id="ProtNLM"/>
    </source>
</evidence>
<dbReference type="InterPro" id="IPR001401">
    <property type="entry name" value="Dynamin_GTPase"/>
</dbReference>
<reference evidence="5 6" key="1">
    <citation type="submission" date="2012-04" db="EMBL/GenBank/DDBJ databases">
        <title>The Genome Sequence of Saprolegnia declina VS20.</title>
        <authorList>
            <consortium name="The Broad Institute Genome Sequencing Platform"/>
            <person name="Russ C."/>
            <person name="Nusbaum C."/>
            <person name="Tyler B."/>
            <person name="van West P."/>
            <person name="Dieguez-Uribeondo J."/>
            <person name="de Bruijn I."/>
            <person name="Tripathy S."/>
            <person name="Jiang R."/>
            <person name="Young S.K."/>
            <person name="Zeng Q."/>
            <person name="Gargeya S."/>
            <person name="Fitzgerald M."/>
            <person name="Haas B."/>
            <person name="Abouelleil A."/>
            <person name="Alvarado L."/>
            <person name="Arachchi H.M."/>
            <person name="Berlin A."/>
            <person name="Chapman S.B."/>
            <person name="Goldberg J."/>
            <person name="Griggs A."/>
            <person name="Gujja S."/>
            <person name="Hansen M."/>
            <person name="Howarth C."/>
            <person name="Imamovic A."/>
            <person name="Larimer J."/>
            <person name="McCowen C."/>
            <person name="Montmayeur A."/>
            <person name="Murphy C."/>
            <person name="Neiman D."/>
            <person name="Pearson M."/>
            <person name="Priest M."/>
            <person name="Roberts A."/>
            <person name="Saif S."/>
            <person name="Shea T."/>
            <person name="Sisk P."/>
            <person name="Sykes S."/>
            <person name="Wortman J."/>
            <person name="Nusbaum C."/>
            <person name="Birren B."/>
        </authorList>
    </citation>
    <scope>NUCLEOTIDE SEQUENCE [LARGE SCALE GENOMIC DNA]</scope>
    <source>
        <strain evidence="5 6">VS20</strain>
    </source>
</reference>
<dbReference type="RefSeq" id="XP_008620369.1">
    <property type="nucleotide sequence ID" value="XM_008622147.1"/>
</dbReference>
<dbReference type="Proteomes" id="UP000030762">
    <property type="component" value="Unassembled WGS sequence"/>
</dbReference>
<dbReference type="InterPro" id="IPR003130">
    <property type="entry name" value="GED"/>
</dbReference>
<dbReference type="PRINTS" id="PR00195">
    <property type="entry name" value="DYNAMIN"/>
</dbReference>
<evidence type="ECO:0000313" key="5">
    <source>
        <dbReference type="EMBL" id="EQC26224.1"/>
    </source>
</evidence>
<dbReference type="SMART" id="SM00053">
    <property type="entry name" value="DYNc"/>
    <property type="match status" value="1"/>
</dbReference>
<dbReference type="EMBL" id="JH767238">
    <property type="protein sequence ID" value="EQC26224.1"/>
    <property type="molecule type" value="Genomic_DNA"/>
</dbReference>
<dbReference type="PROSITE" id="PS51718">
    <property type="entry name" value="G_DYNAMIN_2"/>
    <property type="match status" value="1"/>
</dbReference>
<dbReference type="InterPro" id="IPR022812">
    <property type="entry name" value="Dynamin"/>
</dbReference>
<protein>
    <recommendedName>
        <fullName evidence="7">Dynamin-type G domain-containing protein</fullName>
    </recommendedName>
</protein>
<feature type="domain" description="Dynamin-type G" evidence="4">
    <location>
        <begin position="42"/>
        <end position="318"/>
    </location>
</feature>
<dbReference type="SUPFAM" id="SSF52540">
    <property type="entry name" value="P-loop containing nucleoside triphosphate hydrolases"/>
    <property type="match status" value="1"/>
</dbReference>
<dbReference type="PANTHER" id="PTHR11566:SF21">
    <property type="entry name" value="DYNAMIN RELATED PROTEIN 1, ISOFORM A"/>
    <property type="match status" value="1"/>
</dbReference>
<dbReference type="GO" id="GO:0016020">
    <property type="term" value="C:membrane"/>
    <property type="evidence" value="ECO:0007669"/>
    <property type="project" value="TreeGrafter"/>
</dbReference>
<dbReference type="Pfam" id="PF00350">
    <property type="entry name" value="Dynamin_N"/>
    <property type="match status" value="1"/>
</dbReference>
<dbReference type="Gene3D" id="3.40.50.300">
    <property type="entry name" value="P-loop containing nucleotide triphosphate hydrolases"/>
    <property type="match status" value="1"/>
</dbReference>
<dbReference type="CDD" id="cd08771">
    <property type="entry name" value="DLP_1"/>
    <property type="match status" value="1"/>
</dbReference>
<dbReference type="VEuPathDB" id="FungiDB:SDRG_15960"/>
<dbReference type="InterPro" id="IPR000375">
    <property type="entry name" value="Dynamin_stalk"/>
</dbReference>
<evidence type="ECO:0000259" key="3">
    <source>
        <dbReference type="PROSITE" id="PS51388"/>
    </source>
</evidence>
<dbReference type="OrthoDB" id="5061070at2759"/>
<accession>T0PLF9</accession>
<dbReference type="GO" id="GO:0005874">
    <property type="term" value="C:microtubule"/>
    <property type="evidence" value="ECO:0007669"/>
    <property type="project" value="TreeGrafter"/>
</dbReference>
<keyword evidence="2" id="KW-0342">GTP-binding</keyword>
<dbReference type="PANTHER" id="PTHR11566">
    <property type="entry name" value="DYNAMIN"/>
    <property type="match status" value="1"/>
</dbReference>
<dbReference type="PROSITE" id="PS51388">
    <property type="entry name" value="GED"/>
    <property type="match status" value="1"/>
</dbReference>
<dbReference type="Pfam" id="PF01031">
    <property type="entry name" value="Dynamin_M"/>
    <property type="match status" value="1"/>
</dbReference>
<keyword evidence="1" id="KW-0547">Nucleotide-binding</keyword>
<dbReference type="OMA" id="WETMDAT"/>
<dbReference type="InParanoid" id="T0PLF9"/>
<dbReference type="GeneID" id="19956687"/>
<name>T0PLF9_SAPDV</name>
<dbReference type="Gene3D" id="1.20.120.1240">
    <property type="entry name" value="Dynamin, middle domain"/>
    <property type="match status" value="1"/>
</dbReference>
<proteinExistence type="predicted"/>
<dbReference type="Pfam" id="PF02212">
    <property type="entry name" value="GED"/>
    <property type="match status" value="1"/>
</dbReference>
<evidence type="ECO:0000313" key="6">
    <source>
        <dbReference type="Proteomes" id="UP000030762"/>
    </source>
</evidence>
<dbReference type="InterPro" id="IPR030381">
    <property type="entry name" value="G_DYNAMIN_dom"/>
</dbReference>
<evidence type="ECO:0000256" key="2">
    <source>
        <dbReference type="ARBA" id="ARBA00023134"/>
    </source>
</evidence>
<evidence type="ECO:0000256" key="1">
    <source>
        <dbReference type="ARBA" id="ARBA00022741"/>
    </source>
</evidence>
<dbReference type="AlphaFoldDB" id="T0PLF9"/>
<dbReference type="InterPro" id="IPR020850">
    <property type="entry name" value="GED_dom"/>
</dbReference>
<dbReference type="STRING" id="1156394.T0PLF9"/>
<evidence type="ECO:0000259" key="4">
    <source>
        <dbReference type="PROSITE" id="PS51718"/>
    </source>
</evidence>
<sequence length="717" mass="79360">MFRSFTAAPAPTAFTESHFVTNVSASRRHLVDRLRAYHLDKYIALPQIAVMGDTSSGKSSVLSAISGITFPSSSTLTTRCPTQLVLSQAPTLSGSARLMRYNGAPEPPTPIASMADVTAAIASLTQQLVDEGQSISDDWIEITLQGPMLPDLTLVDLPGLIRTVGDDEDVGMIARVRALVQRFLQQERTIILAVVPANVDMHNTEILQASKEVDPDGIRTMSILTKPDLVDVGAEQSVLDLLANRTKKNASHGYHMVKCRGQDALNKGVSIEAARNEEAAYFAAHSVWRTVDTHLLGASRLATKLSKLLLAFVESELPKVYAEIDAQTAICQRELAAMGPPLHTVGARRQAYMEYVRIAKQHLDDAAHGQYKGDFFRDGSDDNRLRAQLRRLEGTFQKAIDSVSTVDAKKVDMDERTPLVGDYVEVRKGEDTWLVQMITDVNSMRRVITNKNSSWLKRGTEWRFLSALDTTELKQLMLDSRGDELSLFLSYTTFANVTEQRYLSFWDAPMQALFESYKALLADVTSRAIASTQAPTAVQQHLQRIANHVLSACADATHTALGKIMDKEKRPYTQNDALYRDFMTLRFAPLMQGLDALSGNNDGANVSMGAVKALLQTHAGVGLVTNEDAQATDLHHAIAAYLHVAKKRFTDMVPMELNSSLVKPYVAQLARRWETMDATDEILERILFENDADALRRDELGNKLEALRRAKDDIDMP</sequence>
<dbReference type="GO" id="GO:0005525">
    <property type="term" value="F:GTP binding"/>
    <property type="evidence" value="ECO:0007669"/>
    <property type="project" value="InterPro"/>
</dbReference>
<dbReference type="GO" id="GO:0005737">
    <property type="term" value="C:cytoplasm"/>
    <property type="evidence" value="ECO:0007669"/>
    <property type="project" value="TreeGrafter"/>
</dbReference>
<feature type="domain" description="GED" evidence="3">
    <location>
        <begin position="631"/>
        <end position="717"/>
    </location>
</feature>
<keyword evidence="6" id="KW-1185">Reference proteome</keyword>
<dbReference type="GO" id="GO:0008017">
    <property type="term" value="F:microtubule binding"/>
    <property type="evidence" value="ECO:0007669"/>
    <property type="project" value="TreeGrafter"/>
</dbReference>
<dbReference type="eggNOG" id="KOG0446">
    <property type="taxonomic scope" value="Eukaryota"/>
</dbReference>
<organism evidence="5 6">
    <name type="scientific">Saprolegnia diclina (strain VS20)</name>
    <dbReference type="NCBI Taxonomy" id="1156394"/>
    <lineage>
        <taxon>Eukaryota</taxon>
        <taxon>Sar</taxon>
        <taxon>Stramenopiles</taxon>
        <taxon>Oomycota</taxon>
        <taxon>Saprolegniomycetes</taxon>
        <taxon>Saprolegniales</taxon>
        <taxon>Saprolegniaceae</taxon>
        <taxon>Saprolegnia</taxon>
    </lineage>
</organism>